<evidence type="ECO:0000256" key="1">
    <source>
        <dbReference type="SAM" id="Coils"/>
    </source>
</evidence>
<dbReference type="EMBL" id="LLXH01000155">
    <property type="protein sequence ID" value="PKC71704.1"/>
    <property type="molecule type" value="Genomic_DNA"/>
</dbReference>
<keyword evidence="1" id="KW-0175">Coiled coil</keyword>
<name>A0A2N0S808_9GLOM</name>
<reference evidence="3 4" key="4">
    <citation type="submission" date="2017-10" db="EMBL/GenBank/DDBJ databases">
        <title>Genome analyses suggest a sexual origin of heterokaryosis in a supposedly ancient asexual fungus.</title>
        <authorList>
            <person name="Corradi N."/>
            <person name="Sedzielewska K."/>
            <person name="Noel J."/>
            <person name="Charron P."/>
            <person name="Farinelli L."/>
            <person name="Marton T."/>
            <person name="Kruger M."/>
            <person name="Pelin A."/>
            <person name="Brachmann A."/>
            <person name="Corradi N."/>
        </authorList>
    </citation>
    <scope>NUCLEOTIDE SEQUENCE [LARGE SCALE GENOMIC DNA]</scope>
    <source>
        <strain evidence="3 4">A1</strain>
    </source>
</reference>
<evidence type="ECO:0000313" key="2">
    <source>
        <dbReference type="EMBL" id="PKC17259.1"/>
    </source>
</evidence>
<gene>
    <name evidence="3" type="ORF">RhiirA1_453234</name>
    <name evidence="2" type="ORF">RhiirA5_406104</name>
</gene>
<dbReference type="VEuPathDB" id="FungiDB:FUN_007996"/>
<evidence type="ECO:0000313" key="5">
    <source>
        <dbReference type="Proteomes" id="UP000232722"/>
    </source>
</evidence>
<reference evidence="2 5" key="1">
    <citation type="submission" date="2016-04" db="EMBL/GenBank/DDBJ databases">
        <title>Genome analyses suggest a sexual origin of heterokaryosis in a supposedly ancient asexual fungus.</title>
        <authorList>
            <person name="Ropars J."/>
            <person name="Sedzielewska K."/>
            <person name="Noel J."/>
            <person name="Charron P."/>
            <person name="Farinelli L."/>
            <person name="Marton T."/>
            <person name="Kruger M."/>
            <person name="Pelin A."/>
            <person name="Brachmann A."/>
            <person name="Corradi N."/>
        </authorList>
    </citation>
    <scope>NUCLEOTIDE SEQUENCE [LARGE SCALE GENOMIC DNA]</scope>
    <source>
        <strain evidence="2 5">A5</strain>
    </source>
</reference>
<dbReference type="VEuPathDB" id="FungiDB:RhiirA1_453234"/>
<dbReference type="AlphaFoldDB" id="A0A2N0S808"/>
<proteinExistence type="predicted"/>
<organism evidence="3 4">
    <name type="scientific">Rhizophagus irregularis</name>
    <dbReference type="NCBI Taxonomy" id="588596"/>
    <lineage>
        <taxon>Eukaryota</taxon>
        <taxon>Fungi</taxon>
        <taxon>Fungi incertae sedis</taxon>
        <taxon>Mucoromycota</taxon>
        <taxon>Glomeromycotina</taxon>
        <taxon>Glomeromycetes</taxon>
        <taxon>Glomerales</taxon>
        <taxon>Glomeraceae</taxon>
        <taxon>Rhizophagus</taxon>
    </lineage>
</organism>
<feature type="coiled-coil region" evidence="1">
    <location>
        <begin position="47"/>
        <end position="130"/>
    </location>
</feature>
<dbReference type="Proteomes" id="UP000232688">
    <property type="component" value="Unassembled WGS sequence"/>
</dbReference>
<evidence type="ECO:0000313" key="3">
    <source>
        <dbReference type="EMBL" id="PKC71704.1"/>
    </source>
</evidence>
<protein>
    <submittedName>
        <fullName evidence="3">Uncharacterized protein</fullName>
    </submittedName>
</protein>
<evidence type="ECO:0000313" key="4">
    <source>
        <dbReference type="Proteomes" id="UP000232688"/>
    </source>
</evidence>
<dbReference type="EMBL" id="LLXJ01000021">
    <property type="protein sequence ID" value="PKC17259.1"/>
    <property type="molecule type" value="Genomic_DNA"/>
</dbReference>
<reference evidence="2 5" key="2">
    <citation type="submission" date="2017-09" db="EMBL/GenBank/DDBJ databases">
        <title>Extensive intraspecific genome diversity in a model arbuscular mycorrhizal fungus.</title>
        <authorList>
            <person name="Chen E.C."/>
            <person name="Morin E."/>
            <person name="Beaudet D."/>
            <person name="Noel J."/>
            <person name="Ndikumana S."/>
            <person name="Charron P."/>
            <person name="St-Onge C."/>
            <person name="Giorgi J."/>
            <person name="Grigoriev I.V."/>
            <person name="Roux C."/>
            <person name="Martin F.M."/>
            <person name="Corradi N."/>
        </authorList>
    </citation>
    <scope>NUCLEOTIDE SEQUENCE [LARGE SCALE GENOMIC DNA]</scope>
    <source>
        <strain evidence="2 5">A5</strain>
    </source>
</reference>
<sequence length="203" mass="24164">MKFDEMILDEITHDLVSEMILGELSVDYQSNYDKVINDPMYEEIKLNKKLSEELKFSETLCNQLKINTKVWENIKDNSIKVKDNIIQEQEKEIQNLQEYLKEQNKEIRKIQEENSEIQELEQYNSKFKKETSEYQYALEAATNFRLPDDDKNNSVKLKEDIIKLRHSLENYITKCKGNVEINILEVQNLLKQYGSQTDITRDQ</sequence>
<accession>A0A2N0S808</accession>
<reference evidence="3 4" key="3">
    <citation type="submission" date="2017-10" db="EMBL/GenBank/DDBJ databases">
        <title>Extensive intraspecific genome diversity in a model arbuscular mycorrhizal fungus.</title>
        <authorList>
            <person name="Chen E.C.H."/>
            <person name="Morin E."/>
            <person name="Baudet D."/>
            <person name="Noel J."/>
            <person name="Ndikumana S."/>
            <person name="Charron P."/>
            <person name="St-Onge C."/>
            <person name="Giorgi J."/>
            <person name="Grigoriev I.V."/>
            <person name="Roux C."/>
            <person name="Martin F.M."/>
            <person name="Corradi N."/>
        </authorList>
    </citation>
    <scope>NUCLEOTIDE SEQUENCE [LARGE SCALE GENOMIC DNA]</scope>
    <source>
        <strain evidence="3 4">A1</strain>
    </source>
</reference>
<comment type="caution">
    <text evidence="3">The sequence shown here is derived from an EMBL/GenBank/DDBJ whole genome shotgun (WGS) entry which is preliminary data.</text>
</comment>
<dbReference type="Proteomes" id="UP000232722">
    <property type="component" value="Unassembled WGS sequence"/>
</dbReference>